<evidence type="ECO:0000256" key="2">
    <source>
        <dbReference type="ARBA" id="ARBA00022664"/>
    </source>
</evidence>
<sequence>MAANECASLYLYQLTLRKPSHSVAVVVGSFTGSKKLQDVVVANSTNIEVWRPDTDSGKISKVASQDTWAKVQALDTFRVPGSSVDFLVVTSDSGKLVILKFDVTTSRFVPLVQEPHSKTGFRRTTPGEYLAVDPQGRAIMISALERNKLCYTIKQAAASDSNASEIELLSPLESISKKILTLDMVALDTGYDNPVFAAIECDYSEYSTGSAQYDPESSPLLLQYYELDQALNHVVKRKSKLPLPASASKIIPLPSQVGGGSLVCCEEHLIYESTDGEKRLYLPIPQRSEDYPKLLPTRIVNYVVHKMKKNAFFILVQSNLGDCFKITVDYDTDRDLFNAVNMTYFDTIPLCHTLNVLKSGFLLANCENNNKQFYQFENLGEDVNETTMTTMESLPSDENITRFTVFEEPTNLSLVDTLESLNPVIGATLVETTSALNDDPVKQLVTLSSHAYLKTLTHGLPTSTVVSSPLPFKPTSIYTTKLQADSTNDDYLVISSTLSSQTLILSIGEVVEEVTDSQFVATQPTIDVQQVGKNSVIQIYPNGIRHVRNTPESSKTTDWYPPAGINIISASSNNEQVIIGLSNREICYFEVDPTDDQLIEYQERIEMGGAITAVAIASSSEKTKSPFAVVGCADETITVLSLQQHNCLGTVTLQALSSNSSSIIMLRGTTELSIHIGMENGLYVRTVVDEVTGRLSDTRTRYLGSKSVDMSVIGLPDSSNQSAVLAISSRPWIGYTSNDGYFKLTPLMDVSVTNGASFFSEDIGGQGIVGIADNDLVIFTVGSEGEPMSTLEDDFSISSVKLRYTPRKMVTLGETVYIIESEYGSQSSYPISVLETVHKDEHDETEYQVLPINKPLWSSCIQIAQIASQEVIQSVELSNNERAVSLSVVNFSNSDQEHLVVGTTENEVLLSKDDEHKSFLYTFKIDSKSKRLSFVYRTEVDFKPTVLCEFDGKLLVGMQNYLRIYDMGQRQLLRKTSTQIDYFKTITAISVNENNRLVVADISQSTSFVKYDSTINQFVPFADDIMKRQITSMISLDYSTVVGGDKFGNIFVSRLPDSISDKADNDWSSLKFQPPYLNSSGSRLKSICEFHLGDIPTSFTKGCLNVDGVEALIFTGLQGSVGILVPVATKQETDFFVKLEIALREYFNYNFDDFSTGDRGYNILGRDHLKFRGYYNPSKNVIDGDLIEKFTELNQSAKIKISGSLDRTPKDVEKKIAEMRNRSAF</sequence>
<dbReference type="Proteomes" id="UP001497600">
    <property type="component" value="Chromosome F"/>
</dbReference>
<gene>
    <name evidence="7" type="primary">RSE1</name>
    <name evidence="7" type="ORF">CAAN4_F08658</name>
</gene>
<dbReference type="InterPro" id="IPR018846">
    <property type="entry name" value="Beta-prop_RSE1/DDB1/CPSF1_1st"/>
</dbReference>
<evidence type="ECO:0000313" key="7">
    <source>
        <dbReference type="EMBL" id="CAK7912797.1"/>
    </source>
</evidence>
<reference evidence="7 8" key="1">
    <citation type="submission" date="2024-01" db="EMBL/GenBank/DDBJ databases">
        <authorList>
            <consortium name="Genoscope - CEA"/>
            <person name="William W."/>
        </authorList>
    </citation>
    <scope>NUCLEOTIDE SEQUENCE [LARGE SCALE GENOMIC DNA]</scope>
    <source>
        <strain evidence="7 8">29B2s-10</strain>
    </source>
</reference>
<dbReference type="SUPFAM" id="SSF50978">
    <property type="entry name" value="WD40 repeat-like"/>
    <property type="match status" value="1"/>
</dbReference>
<dbReference type="InterPro" id="IPR004871">
    <property type="entry name" value="RSE1/DDB1/CPSF1_C"/>
</dbReference>
<dbReference type="InterPro" id="IPR036322">
    <property type="entry name" value="WD40_repeat_dom_sf"/>
</dbReference>
<dbReference type="Pfam" id="PF10433">
    <property type="entry name" value="Beta-prop_RSE1_1st"/>
    <property type="match status" value="1"/>
</dbReference>
<evidence type="ECO:0000259" key="6">
    <source>
        <dbReference type="Pfam" id="PF23726"/>
    </source>
</evidence>
<evidence type="ECO:0000259" key="4">
    <source>
        <dbReference type="Pfam" id="PF03178"/>
    </source>
</evidence>
<name>A0ABP0EHN9_9ASCO</name>
<feature type="domain" description="RSE1/DDB1/CPSF1 second beta-propeller" evidence="6">
    <location>
        <begin position="463"/>
        <end position="781"/>
    </location>
</feature>
<accession>A0ABP0EHN9</accession>
<feature type="domain" description="RSE1/DDB1/CPSF1 C-terminal" evidence="4">
    <location>
        <begin position="859"/>
        <end position="1191"/>
    </location>
</feature>
<dbReference type="EMBL" id="OZ004258">
    <property type="protein sequence ID" value="CAK7912797.1"/>
    <property type="molecule type" value="Genomic_DNA"/>
</dbReference>
<dbReference type="InterPro" id="IPR050358">
    <property type="entry name" value="RSE1/DDB1/CFT1"/>
</dbReference>
<evidence type="ECO:0000313" key="8">
    <source>
        <dbReference type="Proteomes" id="UP001497600"/>
    </source>
</evidence>
<dbReference type="PANTHER" id="PTHR10644">
    <property type="entry name" value="DNA REPAIR/RNA PROCESSING CPSF FAMILY"/>
    <property type="match status" value="1"/>
</dbReference>
<proteinExistence type="predicted"/>
<evidence type="ECO:0000259" key="5">
    <source>
        <dbReference type="Pfam" id="PF10433"/>
    </source>
</evidence>
<protein>
    <submittedName>
        <fullName evidence="7">Pre-mRNA-splicing factor Rse1p</fullName>
    </submittedName>
</protein>
<dbReference type="InterPro" id="IPR015943">
    <property type="entry name" value="WD40/YVTN_repeat-like_dom_sf"/>
</dbReference>
<keyword evidence="3" id="KW-0539">Nucleus</keyword>
<keyword evidence="8" id="KW-1185">Reference proteome</keyword>
<comment type="subcellular location">
    <subcellularLocation>
        <location evidence="1">Nucleus</location>
    </subcellularLocation>
</comment>
<dbReference type="Pfam" id="PF23726">
    <property type="entry name" value="Beta-prop_RSE1_2nd"/>
    <property type="match status" value="1"/>
</dbReference>
<organism evidence="7 8">
    <name type="scientific">[Candida] anglica</name>
    <dbReference type="NCBI Taxonomy" id="148631"/>
    <lineage>
        <taxon>Eukaryota</taxon>
        <taxon>Fungi</taxon>
        <taxon>Dikarya</taxon>
        <taxon>Ascomycota</taxon>
        <taxon>Saccharomycotina</taxon>
        <taxon>Pichiomycetes</taxon>
        <taxon>Debaryomycetaceae</taxon>
        <taxon>Kurtzmaniella</taxon>
    </lineage>
</organism>
<keyword evidence="2" id="KW-0507">mRNA processing</keyword>
<evidence type="ECO:0000256" key="3">
    <source>
        <dbReference type="ARBA" id="ARBA00023242"/>
    </source>
</evidence>
<dbReference type="InterPro" id="IPR058543">
    <property type="entry name" value="Beta-prop_RSE1/DDB1/CPSF1_2nd"/>
</dbReference>
<evidence type="ECO:0000256" key="1">
    <source>
        <dbReference type="ARBA" id="ARBA00004123"/>
    </source>
</evidence>
<dbReference type="Pfam" id="PF03178">
    <property type="entry name" value="CPSF_A"/>
    <property type="match status" value="1"/>
</dbReference>
<dbReference type="Gene3D" id="2.130.10.10">
    <property type="entry name" value="YVTN repeat-like/Quinoprotein amine dehydrogenase"/>
    <property type="match status" value="3"/>
</dbReference>
<feature type="domain" description="RSE1/DDB1/CPSF1 first beta-propeller" evidence="5">
    <location>
        <begin position="25"/>
        <end position="417"/>
    </location>
</feature>